<dbReference type="PROSITE" id="PS50297">
    <property type="entry name" value="ANK_REP_REGION"/>
    <property type="match status" value="1"/>
</dbReference>
<keyword evidence="1" id="KW-0040">ANK repeat</keyword>
<dbReference type="PROSITE" id="PS50088">
    <property type="entry name" value="ANK_REPEAT"/>
    <property type="match status" value="1"/>
</dbReference>
<evidence type="ECO:0000256" key="1">
    <source>
        <dbReference type="PROSITE-ProRule" id="PRU00023"/>
    </source>
</evidence>
<sequence length="119" mass="11922">GLDINTQNFAGSTALDHAAYYGNEDGVRFLLAAGADPAVGAGDEVCGCVKAIGDADLRQCAQGACETAQQVAAIQELLGRGNGPPGPAPPTTADGAVVTEDCHSLPTVLQILECRALSG</sequence>
<dbReference type="EMBL" id="CAJHUC010000801">
    <property type="protein sequence ID" value="CAD7698274.1"/>
    <property type="molecule type" value="Genomic_DNA"/>
</dbReference>
<comment type="caution">
    <text evidence="2">The sequence shown here is derived from an EMBL/GenBank/DDBJ whole genome shotgun (WGS) entry which is preliminary data.</text>
</comment>
<organism evidence="2 3">
    <name type="scientific">Ostreobium quekettii</name>
    <dbReference type="NCBI Taxonomy" id="121088"/>
    <lineage>
        <taxon>Eukaryota</taxon>
        <taxon>Viridiplantae</taxon>
        <taxon>Chlorophyta</taxon>
        <taxon>core chlorophytes</taxon>
        <taxon>Ulvophyceae</taxon>
        <taxon>TCBD clade</taxon>
        <taxon>Bryopsidales</taxon>
        <taxon>Ostreobineae</taxon>
        <taxon>Ostreobiaceae</taxon>
        <taxon>Ostreobium</taxon>
    </lineage>
</organism>
<dbReference type="SUPFAM" id="SSF48403">
    <property type="entry name" value="Ankyrin repeat"/>
    <property type="match status" value="1"/>
</dbReference>
<feature type="repeat" description="ANK" evidence="1">
    <location>
        <begin position="10"/>
        <end position="36"/>
    </location>
</feature>
<dbReference type="Pfam" id="PF00023">
    <property type="entry name" value="Ank"/>
    <property type="match status" value="1"/>
</dbReference>
<feature type="non-terminal residue" evidence="2">
    <location>
        <position position="1"/>
    </location>
</feature>
<dbReference type="InterPro" id="IPR036770">
    <property type="entry name" value="Ankyrin_rpt-contain_sf"/>
</dbReference>
<evidence type="ECO:0000313" key="3">
    <source>
        <dbReference type="Proteomes" id="UP000708148"/>
    </source>
</evidence>
<accession>A0A8S1ISR5</accession>
<dbReference type="Proteomes" id="UP000708148">
    <property type="component" value="Unassembled WGS sequence"/>
</dbReference>
<dbReference type="AlphaFoldDB" id="A0A8S1ISR5"/>
<evidence type="ECO:0000313" key="2">
    <source>
        <dbReference type="EMBL" id="CAD7698274.1"/>
    </source>
</evidence>
<evidence type="ECO:0008006" key="4">
    <source>
        <dbReference type="Google" id="ProtNLM"/>
    </source>
</evidence>
<reference evidence="2" key="1">
    <citation type="submission" date="2020-12" db="EMBL/GenBank/DDBJ databases">
        <authorList>
            <person name="Iha C."/>
        </authorList>
    </citation>
    <scope>NUCLEOTIDE SEQUENCE</scope>
</reference>
<dbReference type="SMART" id="SM00248">
    <property type="entry name" value="ANK"/>
    <property type="match status" value="1"/>
</dbReference>
<dbReference type="Gene3D" id="1.25.40.20">
    <property type="entry name" value="Ankyrin repeat-containing domain"/>
    <property type="match status" value="1"/>
</dbReference>
<keyword evidence="3" id="KW-1185">Reference proteome</keyword>
<protein>
    <recommendedName>
        <fullName evidence="4">Ankyrin repeat protein</fullName>
    </recommendedName>
</protein>
<name>A0A8S1ISR5_9CHLO</name>
<proteinExistence type="predicted"/>
<dbReference type="InterPro" id="IPR002110">
    <property type="entry name" value="Ankyrin_rpt"/>
</dbReference>
<gene>
    <name evidence="2" type="ORF">OSTQU699_LOCUS3635</name>
</gene>